<evidence type="ECO:0000256" key="1">
    <source>
        <dbReference type="SAM" id="Phobius"/>
    </source>
</evidence>
<reference evidence="3" key="1">
    <citation type="journal article" date="2019" name="Int. J. Syst. Evol. Microbiol.">
        <title>The Global Catalogue of Microorganisms (GCM) 10K type strain sequencing project: providing services to taxonomists for standard genome sequencing and annotation.</title>
        <authorList>
            <consortium name="The Broad Institute Genomics Platform"/>
            <consortium name="The Broad Institute Genome Sequencing Center for Infectious Disease"/>
            <person name="Wu L."/>
            <person name="Ma J."/>
        </authorList>
    </citation>
    <scope>NUCLEOTIDE SEQUENCE [LARGE SCALE GENOMIC DNA]</scope>
    <source>
        <strain evidence="3">JCM 15974</strain>
    </source>
</reference>
<dbReference type="Pfam" id="PF25589">
    <property type="entry name" value="DUF7935"/>
    <property type="match status" value="1"/>
</dbReference>
<organism evidence="2 3">
    <name type="scientific">Aquimarina litoralis</name>
    <dbReference type="NCBI Taxonomy" id="584605"/>
    <lineage>
        <taxon>Bacteria</taxon>
        <taxon>Pseudomonadati</taxon>
        <taxon>Bacteroidota</taxon>
        <taxon>Flavobacteriia</taxon>
        <taxon>Flavobacteriales</taxon>
        <taxon>Flavobacteriaceae</taxon>
        <taxon>Aquimarina</taxon>
    </lineage>
</organism>
<dbReference type="EMBL" id="BAAAGE010000009">
    <property type="protein sequence ID" value="GAA0733999.1"/>
    <property type="molecule type" value="Genomic_DNA"/>
</dbReference>
<dbReference type="Proteomes" id="UP001501758">
    <property type="component" value="Unassembled WGS sequence"/>
</dbReference>
<protein>
    <submittedName>
        <fullName evidence="2">Uncharacterized protein</fullName>
    </submittedName>
</protein>
<comment type="caution">
    <text evidence="2">The sequence shown here is derived from an EMBL/GenBank/DDBJ whole genome shotgun (WGS) entry which is preliminary data.</text>
</comment>
<gene>
    <name evidence="2" type="ORF">GCM10009430_48710</name>
</gene>
<evidence type="ECO:0000313" key="2">
    <source>
        <dbReference type="EMBL" id="GAA0733999.1"/>
    </source>
</evidence>
<feature type="transmembrane region" description="Helical" evidence="1">
    <location>
        <begin position="6"/>
        <end position="26"/>
    </location>
</feature>
<keyword evidence="1" id="KW-0472">Membrane</keyword>
<dbReference type="RefSeq" id="WP_299610941.1">
    <property type="nucleotide sequence ID" value="NZ_BAAAGE010000009.1"/>
</dbReference>
<proteinExistence type="predicted"/>
<keyword evidence="1" id="KW-1133">Transmembrane helix</keyword>
<sequence>MKIEIIPLLISLIPSLFITLLAFFYFKTHTDNEEKRRRYLLHRENQKQALPLRLQAYERMALFMERISPGKLLLRTPPVDNDKKSYESLLVSTIEQEFDHNLTQQIYISDECWNMIKTAKNGTIALIRKSVLNGEVDSANKMREFILTEVVEKGAPSDKALSAIKSEVEDLFSI</sequence>
<keyword evidence="1" id="KW-0812">Transmembrane</keyword>
<dbReference type="InterPro" id="IPR057695">
    <property type="entry name" value="DUF7935"/>
</dbReference>
<accession>A0ABP3ULG0</accession>
<evidence type="ECO:0000313" key="3">
    <source>
        <dbReference type="Proteomes" id="UP001501758"/>
    </source>
</evidence>
<keyword evidence="3" id="KW-1185">Reference proteome</keyword>
<name>A0ABP3ULG0_9FLAO</name>